<dbReference type="EMBL" id="CP053921">
    <property type="protein sequence ID" value="QKG71182.1"/>
    <property type="molecule type" value="Genomic_DNA"/>
</dbReference>
<keyword evidence="1" id="KW-0732">Signal</keyword>
<evidence type="ECO:0000313" key="3">
    <source>
        <dbReference type="Proteomes" id="UP000504693"/>
    </source>
</evidence>
<protein>
    <submittedName>
        <fullName evidence="2">Uncharacterized protein</fullName>
    </submittedName>
</protein>
<evidence type="ECO:0000313" key="2">
    <source>
        <dbReference type="EMBL" id="QKG71182.1"/>
    </source>
</evidence>
<gene>
    <name evidence="2" type="ORF">HQR01_07205</name>
</gene>
<keyword evidence="3" id="KW-1185">Reference proteome</keyword>
<dbReference type="PROSITE" id="PS51257">
    <property type="entry name" value="PROKAR_LIPOPROTEIN"/>
    <property type="match status" value="1"/>
</dbReference>
<dbReference type="RefSeq" id="WP_173213884.1">
    <property type="nucleotide sequence ID" value="NZ_CP053921.1"/>
</dbReference>
<name>A0A7D4BG58_9SPHN</name>
<sequence>MSALRKLALLSGSILLAGCNMVVSDEPWLTRGPDTPVMKPGIWVSEGKPDCEYDLATPVESWPECADPAIIRADGAFLTLNKETAKWRVNEVILGTDDPIVAQVALPEQITTTEADAPKYIYLAMRPTGQNAGGEITAIETWMMQCGPIDRVKVNSGDQNAMVTKEPFDGLTVVGSNCHADSIAALTNAASQSEALADSKGAARWVKEAGAVEVE</sequence>
<feature type="signal peptide" evidence="1">
    <location>
        <begin position="1"/>
        <end position="17"/>
    </location>
</feature>
<dbReference type="AlphaFoldDB" id="A0A7D4BG58"/>
<accession>A0A7D4BG58</accession>
<dbReference type="KEGG" id="emv:HQR01_07205"/>
<proteinExistence type="predicted"/>
<organism evidence="2 3">
    <name type="scientific">Erythrobacter mangrovi</name>
    <dbReference type="NCBI Taxonomy" id="2739433"/>
    <lineage>
        <taxon>Bacteria</taxon>
        <taxon>Pseudomonadati</taxon>
        <taxon>Pseudomonadota</taxon>
        <taxon>Alphaproteobacteria</taxon>
        <taxon>Sphingomonadales</taxon>
        <taxon>Erythrobacteraceae</taxon>
        <taxon>Erythrobacter/Porphyrobacter group</taxon>
        <taxon>Erythrobacter</taxon>
    </lineage>
</organism>
<reference evidence="2 3" key="1">
    <citation type="submission" date="2020-05" db="EMBL/GenBank/DDBJ databases">
        <title>Erythrobacter mangrovi sp. nov., isolated from rhizosphere soil of mangrove plant (Kandelia candel).</title>
        <authorList>
            <person name="Ye Y.H."/>
        </authorList>
    </citation>
    <scope>NUCLEOTIDE SEQUENCE [LARGE SCALE GENOMIC DNA]</scope>
    <source>
        <strain evidence="2 3">EB310</strain>
    </source>
</reference>
<evidence type="ECO:0000256" key="1">
    <source>
        <dbReference type="SAM" id="SignalP"/>
    </source>
</evidence>
<dbReference type="Proteomes" id="UP000504693">
    <property type="component" value="Chromosome"/>
</dbReference>
<feature type="chain" id="PRO_5028913562" evidence="1">
    <location>
        <begin position="18"/>
        <end position="215"/>
    </location>
</feature>